<accession>A0A0L0G0J8</accession>
<proteinExistence type="predicted"/>
<dbReference type="EMBL" id="KQ241909">
    <property type="protein sequence ID" value="KNC82627.1"/>
    <property type="molecule type" value="Genomic_DNA"/>
</dbReference>
<evidence type="ECO:0000313" key="2">
    <source>
        <dbReference type="EMBL" id="KNC82627.1"/>
    </source>
</evidence>
<dbReference type="AlphaFoldDB" id="A0A0L0G0J8"/>
<dbReference type="OrthoDB" id="2444812at2759"/>
<feature type="compositionally biased region" description="Basic and acidic residues" evidence="1">
    <location>
        <begin position="398"/>
        <end position="419"/>
    </location>
</feature>
<dbReference type="Proteomes" id="UP000054560">
    <property type="component" value="Unassembled WGS sequence"/>
</dbReference>
<dbReference type="PANTHER" id="PTHR46697">
    <property type="entry name" value="FORMIN-BINDING PROTEIN 4"/>
    <property type="match status" value="1"/>
</dbReference>
<organism evidence="2 3">
    <name type="scientific">Sphaeroforma arctica JP610</name>
    <dbReference type="NCBI Taxonomy" id="667725"/>
    <lineage>
        <taxon>Eukaryota</taxon>
        <taxon>Ichthyosporea</taxon>
        <taxon>Ichthyophonida</taxon>
        <taxon>Sphaeroforma</taxon>
    </lineage>
</organism>
<feature type="compositionally biased region" description="Polar residues" evidence="1">
    <location>
        <begin position="386"/>
        <end position="396"/>
    </location>
</feature>
<feature type="compositionally biased region" description="Low complexity" evidence="1">
    <location>
        <begin position="370"/>
        <end position="381"/>
    </location>
</feature>
<feature type="compositionally biased region" description="Low complexity" evidence="1">
    <location>
        <begin position="214"/>
        <end position="233"/>
    </location>
</feature>
<feature type="region of interest" description="Disordered" evidence="1">
    <location>
        <begin position="334"/>
        <end position="420"/>
    </location>
</feature>
<evidence type="ECO:0008006" key="4">
    <source>
        <dbReference type="Google" id="ProtNLM"/>
    </source>
</evidence>
<evidence type="ECO:0000313" key="3">
    <source>
        <dbReference type="Proteomes" id="UP000054560"/>
    </source>
</evidence>
<sequence length="934" mass="98530">MASDEEPSIYEWTALVDGNTGHYYYWNTFDGSVVWQLPVDAKGYNVYVQEENGTQVLASIALKTEGSTNLHDSVSITPDDSPPGVDAVGVGEATIGNKSISTSIHTSTLSSPVLRNDGVQTDTGAIAKSTKVGLGTTEQSSFTGAASVSKGPILKRDLKVVGDTDTTLTASNRLINVISPGKASGVDTANRTPKDDVKVAQTVQKGPGLKVGVTKAASTQSSDTSTASGSAHTLSSWPVLVRNAQLTRDIKEAASPALTPAGEHTSADTTEPVHTPKPHVTIDTDNMKDTLAAVSKAKPVDTVTSINNEGTSSSISDESKAVAKSGSLLGGLASVNYSSSSDGSDSEPESDSDTEKDRMDSMATGQWYKNTTLDTNTNTNTKIEGPTNSDFQPESEPTTEKEGEDVSEHEPFDADKKAGVDASDVGLGSMAEWKSCDGMPSSEANEQAAQDIAHMGSAVLEETQNKGEDGLGDQEKEAGGAVVGVDEGDGVVVVGDESANATQTVVSKACPDPSGDDESANVEKDGEMKVGIDTVDDSDLEEGHCKAVTMATATNIKPVTVECIDVDGDGMTNAATSAVVSTVCSTTQVLDDDSTIGVRDDETLSVEARVSGKRSASTVEQDDVILRGDTRETGKWTELSVAGTAMEAKAPSGVGVKAGFRVKRARINLQANPLEVEEDVQNSATSEQDGTGAAIVPDVVKPMSVTDKVAQFLAHITEIAQRSDERFEKERTTVTTTTDLATLLTNKFSALGYSIADPSAIPVMAVELRTRWLDWSAGEISTEYFISKIKEHAQTLKVHEQSDLPNSWKCVWNQERNAYEYENQVIGELSDMHPSYHQVTTVYKPAETHLPGDTHTHTQPPEPNEPVRAPPEPASPGSHSPPPPPPPPPSDDAHAPPLPPYAPDSVTVNAPTLYVSDANSHADPPVPWDSCTKV</sequence>
<evidence type="ECO:0000256" key="1">
    <source>
        <dbReference type="SAM" id="MobiDB-lite"/>
    </source>
</evidence>
<protein>
    <recommendedName>
        <fullName evidence="4">WW domain-containing protein</fullName>
    </recommendedName>
</protein>
<feature type="compositionally biased region" description="Pro residues" evidence="1">
    <location>
        <begin position="860"/>
        <end position="902"/>
    </location>
</feature>
<feature type="region of interest" description="Disordered" evidence="1">
    <location>
        <begin position="210"/>
        <end position="233"/>
    </location>
</feature>
<feature type="region of interest" description="Disordered" evidence="1">
    <location>
        <begin position="255"/>
        <end position="284"/>
    </location>
</feature>
<keyword evidence="3" id="KW-1185">Reference proteome</keyword>
<gene>
    <name evidence="2" type="ORF">SARC_05101</name>
</gene>
<dbReference type="GeneID" id="25905605"/>
<dbReference type="InterPro" id="IPR053076">
    <property type="entry name" value="WW_domain_protein"/>
</dbReference>
<feature type="compositionally biased region" description="Basic and acidic residues" evidence="1">
    <location>
        <begin position="847"/>
        <end position="856"/>
    </location>
</feature>
<dbReference type="STRING" id="667725.A0A0L0G0J8"/>
<feature type="region of interest" description="Disordered" evidence="1">
    <location>
        <begin position="503"/>
        <end position="522"/>
    </location>
</feature>
<feature type="region of interest" description="Disordered" evidence="1">
    <location>
        <begin position="847"/>
        <end position="934"/>
    </location>
</feature>
<dbReference type="Gene3D" id="2.20.70.10">
    <property type="match status" value="1"/>
</dbReference>
<dbReference type="RefSeq" id="XP_014156529.1">
    <property type="nucleotide sequence ID" value="XM_014301054.1"/>
</dbReference>
<name>A0A0L0G0J8_9EUKA</name>
<reference evidence="2 3" key="1">
    <citation type="submission" date="2011-02" db="EMBL/GenBank/DDBJ databases">
        <title>The Genome Sequence of Sphaeroforma arctica JP610.</title>
        <authorList>
            <consortium name="The Broad Institute Genome Sequencing Platform"/>
            <person name="Russ C."/>
            <person name="Cuomo C."/>
            <person name="Young S.K."/>
            <person name="Zeng Q."/>
            <person name="Gargeya S."/>
            <person name="Alvarado L."/>
            <person name="Berlin A."/>
            <person name="Chapman S.B."/>
            <person name="Chen Z."/>
            <person name="Freedman E."/>
            <person name="Gellesch M."/>
            <person name="Goldberg J."/>
            <person name="Griggs A."/>
            <person name="Gujja S."/>
            <person name="Heilman E."/>
            <person name="Heiman D."/>
            <person name="Howarth C."/>
            <person name="Mehta T."/>
            <person name="Neiman D."/>
            <person name="Pearson M."/>
            <person name="Roberts A."/>
            <person name="Saif S."/>
            <person name="Shea T."/>
            <person name="Shenoy N."/>
            <person name="Sisk P."/>
            <person name="Stolte C."/>
            <person name="Sykes S."/>
            <person name="White J."/>
            <person name="Yandava C."/>
            <person name="Burger G."/>
            <person name="Gray M.W."/>
            <person name="Holland P.W.H."/>
            <person name="King N."/>
            <person name="Lang F.B.F."/>
            <person name="Roger A.J."/>
            <person name="Ruiz-Trillo I."/>
            <person name="Haas B."/>
            <person name="Nusbaum C."/>
            <person name="Birren B."/>
        </authorList>
    </citation>
    <scope>NUCLEOTIDE SEQUENCE [LARGE SCALE GENOMIC DNA]</scope>
    <source>
        <strain evidence="2 3">JP610</strain>
    </source>
</reference>
<dbReference type="PANTHER" id="PTHR46697:SF1">
    <property type="entry name" value="FORMIN-BINDING PROTEIN 4"/>
    <property type="match status" value="1"/>
</dbReference>